<organism evidence="2 3">
    <name type="scientific">Pedobacter insulae</name>
    <dbReference type="NCBI Taxonomy" id="414048"/>
    <lineage>
        <taxon>Bacteria</taxon>
        <taxon>Pseudomonadati</taxon>
        <taxon>Bacteroidota</taxon>
        <taxon>Sphingobacteriia</taxon>
        <taxon>Sphingobacteriales</taxon>
        <taxon>Sphingobacteriaceae</taxon>
        <taxon>Pedobacter</taxon>
    </lineage>
</organism>
<dbReference type="InterPro" id="IPR000905">
    <property type="entry name" value="Gcp-like_dom"/>
</dbReference>
<dbReference type="OrthoDB" id="9784166at2"/>
<dbReference type="InterPro" id="IPR022496">
    <property type="entry name" value="T6A_TsaB"/>
</dbReference>
<keyword evidence="3" id="KW-1185">Reference proteome</keyword>
<dbReference type="SUPFAM" id="SSF53067">
    <property type="entry name" value="Actin-like ATPase domain"/>
    <property type="match status" value="2"/>
</dbReference>
<name>A0A1I2UJA6_9SPHI</name>
<dbReference type="AlphaFoldDB" id="A0A1I2UJA6"/>
<feature type="domain" description="Gcp-like" evidence="1">
    <location>
        <begin position="30"/>
        <end position="150"/>
    </location>
</feature>
<dbReference type="Proteomes" id="UP000199666">
    <property type="component" value="Unassembled WGS sequence"/>
</dbReference>
<dbReference type="CDD" id="cd24032">
    <property type="entry name" value="ASKHA_NBD_TsaB"/>
    <property type="match status" value="1"/>
</dbReference>
<accession>A0A1I2UJA6</accession>
<reference evidence="2 3" key="1">
    <citation type="submission" date="2016-10" db="EMBL/GenBank/DDBJ databases">
        <authorList>
            <person name="de Groot N.N."/>
        </authorList>
    </citation>
    <scope>NUCLEOTIDE SEQUENCE [LARGE SCALE GENOMIC DNA]</scope>
    <source>
        <strain evidence="2 3">DSM 18684</strain>
    </source>
</reference>
<dbReference type="EMBL" id="FOPP01000002">
    <property type="protein sequence ID" value="SFG77128.1"/>
    <property type="molecule type" value="Genomic_DNA"/>
</dbReference>
<evidence type="ECO:0000313" key="2">
    <source>
        <dbReference type="EMBL" id="SFG77128.1"/>
    </source>
</evidence>
<gene>
    <name evidence="2" type="ORF">SAMN04489864_102194</name>
</gene>
<dbReference type="Gene3D" id="3.30.420.40">
    <property type="match status" value="2"/>
</dbReference>
<sequence length="228" mass="24799">MPTILQIETATEVCAVALSINGKTVVQKEESAQNIHAAKLTLFIKEVMEEAKLTFENLDAIAVSKGPGSYTGLRIGVSTAKGLCFALDKPLIAINTLLMMADGYLKQNPGYTGLVCPMIDARRMEVFTAVFDAELNEVEATNAKIVDETSFSALLANYKIAFIGNGAAKCSAVINHPNAIFLPANFNSASHMSTLAHLSFADKKFENVAYFEPFYLKDFVFTTPKKKN</sequence>
<dbReference type="GO" id="GO:0005829">
    <property type="term" value="C:cytosol"/>
    <property type="evidence" value="ECO:0007669"/>
    <property type="project" value="TreeGrafter"/>
</dbReference>
<dbReference type="Pfam" id="PF00814">
    <property type="entry name" value="TsaD"/>
    <property type="match status" value="1"/>
</dbReference>
<evidence type="ECO:0000313" key="3">
    <source>
        <dbReference type="Proteomes" id="UP000199666"/>
    </source>
</evidence>
<dbReference type="RefSeq" id="WP_090992253.1">
    <property type="nucleotide sequence ID" value="NZ_FOPP01000002.1"/>
</dbReference>
<proteinExistence type="predicted"/>
<dbReference type="InterPro" id="IPR043129">
    <property type="entry name" value="ATPase_NBD"/>
</dbReference>
<dbReference type="PANTHER" id="PTHR11735">
    <property type="entry name" value="TRNA N6-ADENOSINE THREONYLCARBAMOYLTRANSFERASE"/>
    <property type="match status" value="1"/>
</dbReference>
<dbReference type="STRING" id="414048.SAMN04489864_102194"/>
<evidence type="ECO:0000259" key="1">
    <source>
        <dbReference type="Pfam" id="PF00814"/>
    </source>
</evidence>
<protein>
    <submittedName>
        <fullName evidence="2">tRNA threonylcarbamoyladenosine biosynthesis protein TsaB</fullName>
    </submittedName>
</protein>
<dbReference type="GO" id="GO:0002949">
    <property type="term" value="P:tRNA threonylcarbamoyladenosine modification"/>
    <property type="evidence" value="ECO:0007669"/>
    <property type="project" value="InterPro"/>
</dbReference>
<dbReference type="NCBIfam" id="TIGR03725">
    <property type="entry name" value="T6A_YeaZ"/>
    <property type="match status" value="1"/>
</dbReference>
<dbReference type="PANTHER" id="PTHR11735:SF11">
    <property type="entry name" value="TRNA THREONYLCARBAMOYLADENOSINE BIOSYNTHESIS PROTEIN TSAB"/>
    <property type="match status" value="1"/>
</dbReference>